<dbReference type="AlphaFoldDB" id="A0A2U9IFH2"/>
<dbReference type="GeneID" id="36832371"/>
<protein>
    <submittedName>
        <fullName evidence="1">Uncharacterized protein</fullName>
    </submittedName>
</protein>
<dbReference type="RefSeq" id="WP_110270664.1">
    <property type="nucleotide sequence ID" value="NZ_CP029289.2"/>
</dbReference>
<organism evidence="1 2">
    <name type="scientific">Acidianus brierleyi</name>
    <dbReference type="NCBI Taxonomy" id="41673"/>
    <lineage>
        <taxon>Archaea</taxon>
        <taxon>Thermoproteota</taxon>
        <taxon>Thermoprotei</taxon>
        <taxon>Sulfolobales</taxon>
        <taxon>Sulfolobaceae</taxon>
        <taxon>Acidianus</taxon>
    </lineage>
</organism>
<evidence type="ECO:0000313" key="1">
    <source>
        <dbReference type="EMBL" id="AWR94783.1"/>
    </source>
</evidence>
<gene>
    <name evidence="1" type="ORF">DFR85_09405</name>
</gene>
<accession>A0A2U9IFH2</accession>
<keyword evidence="2" id="KW-1185">Reference proteome</keyword>
<name>A0A2U9IFH2_9CREN</name>
<dbReference type="OrthoDB" id="35615at2157"/>
<dbReference type="Proteomes" id="UP000248044">
    <property type="component" value="Chromosome"/>
</dbReference>
<proteinExistence type="predicted"/>
<sequence>MKITEATEKYLVNFNKRKFLLEELKDEKGRKVFSISEVRKYTLPNGEEWEEKTEGIKSFDWSNAPDDIKKVIREIIIRL</sequence>
<dbReference type="EMBL" id="CP029289">
    <property type="protein sequence ID" value="AWR94783.1"/>
    <property type="molecule type" value="Genomic_DNA"/>
</dbReference>
<evidence type="ECO:0000313" key="2">
    <source>
        <dbReference type="Proteomes" id="UP000248044"/>
    </source>
</evidence>
<reference evidence="1 2" key="1">
    <citation type="submission" date="2018-05" db="EMBL/GenBank/DDBJ databases">
        <title>Complete Genome Sequences of Extremely Thermoacidophilic, Metal-Mobilizing Type-Strain Members of the Archaeal Family Sulfolobaceae: Acidianus brierleyi DSM-1651T, Acidianus sulfidivorans DSM-18786T, Metallosphaera hakonensis DSM-7519T, and Metallosphaera prunae DSM-10039T.</title>
        <authorList>
            <person name="Counts J.A."/>
            <person name="Kelly R.M."/>
        </authorList>
    </citation>
    <scope>NUCLEOTIDE SEQUENCE [LARGE SCALE GENOMIC DNA]</scope>
    <source>
        <strain evidence="1 2">DSM 1651</strain>
    </source>
</reference>
<dbReference type="KEGG" id="abri:DFR85_09405"/>